<evidence type="ECO:0000313" key="2">
    <source>
        <dbReference type="Proteomes" id="UP000183174"/>
    </source>
</evidence>
<dbReference type="SUPFAM" id="SSF53335">
    <property type="entry name" value="S-adenosyl-L-methionine-dependent methyltransferases"/>
    <property type="match status" value="1"/>
</dbReference>
<dbReference type="InterPro" id="IPR029063">
    <property type="entry name" value="SAM-dependent_MTases_sf"/>
</dbReference>
<dbReference type="AlphaFoldDB" id="A0A1C3XNM8"/>
<gene>
    <name evidence="1" type="ORF">GA0061099_11041</name>
</gene>
<proteinExistence type="predicted"/>
<evidence type="ECO:0000313" key="1">
    <source>
        <dbReference type="EMBL" id="SCB53755.1"/>
    </source>
</evidence>
<dbReference type="Proteomes" id="UP000183174">
    <property type="component" value="Unassembled WGS sequence"/>
</dbReference>
<sequence>MLSFVESAPRAYRLKVGNADLFRNSTEPGTSPVYLDPPFNSQAHYNLVFDRPSNAEKSSAQAGAFRDTWMWGDEAEWAFEELMRMGGSTARFIDALRSALKESDMMAYLSMMAIRLHELHQKLKPTGSLYLHCDPLPATI</sequence>
<protein>
    <submittedName>
        <fullName evidence="1">Site-specific DNA-methyltransferase (Adenine-specific)</fullName>
    </submittedName>
</protein>
<dbReference type="Gene3D" id="3.40.50.150">
    <property type="entry name" value="Vaccinia Virus protein VP39"/>
    <property type="match status" value="1"/>
</dbReference>
<dbReference type="EMBL" id="FMAE01000104">
    <property type="protein sequence ID" value="SCB53755.1"/>
    <property type="molecule type" value="Genomic_DNA"/>
</dbReference>
<name>A0A1C3XNM8_9BRAD</name>
<keyword evidence="1" id="KW-0489">Methyltransferase</keyword>
<organism evidence="1 2">
    <name type="scientific">Bradyrhizobium yuanmingense</name>
    <dbReference type="NCBI Taxonomy" id="108015"/>
    <lineage>
        <taxon>Bacteria</taxon>
        <taxon>Pseudomonadati</taxon>
        <taxon>Pseudomonadota</taxon>
        <taxon>Alphaproteobacteria</taxon>
        <taxon>Hyphomicrobiales</taxon>
        <taxon>Nitrobacteraceae</taxon>
        <taxon>Bradyrhizobium</taxon>
    </lineage>
</organism>
<accession>A0A1C3XNM8</accession>
<dbReference type="GO" id="GO:0032259">
    <property type="term" value="P:methylation"/>
    <property type="evidence" value="ECO:0007669"/>
    <property type="project" value="UniProtKB-KW"/>
</dbReference>
<keyword evidence="1" id="KW-0808">Transferase</keyword>
<dbReference type="GO" id="GO:0008168">
    <property type="term" value="F:methyltransferase activity"/>
    <property type="evidence" value="ECO:0007669"/>
    <property type="project" value="UniProtKB-KW"/>
</dbReference>
<reference evidence="1 2" key="1">
    <citation type="submission" date="2016-08" db="EMBL/GenBank/DDBJ databases">
        <authorList>
            <person name="Seilhamer J.J."/>
        </authorList>
    </citation>
    <scope>NUCLEOTIDE SEQUENCE [LARGE SCALE GENOMIC DNA]</scope>
    <source>
        <strain evidence="1 2">CCBAU 10071</strain>
    </source>
</reference>